<keyword evidence="1" id="KW-1133">Transmembrane helix</keyword>
<evidence type="ECO:0000313" key="2">
    <source>
        <dbReference type="EMBL" id="OWP00787.1"/>
    </source>
</evidence>
<gene>
    <name evidence="2" type="ORF">B2J93_8478</name>
</gene>
<sequence length="333" mass="35498">MPALGSKVADKAIGTVVPGDVLIRPSKIPTFLHFPLLVVLSLTLSSLLYSFAAGFTSGDLAKVSRTLDHWEQVSALVGWRTLELALGWYGNYDGYDLAALSLLSHGPPLYLLGAFYQVRSAAIFSSLVIDIITTYIPFRLLRPLSLAHSASPSNTFPPVPNKEIVTAYDIQAFTTLLAAVIYAVTLAISYTLFLPIYLVTYFDGIPSVNAAHASSWVGVFPTTIALGVAARSFVFTPVATSAPNSADAKNAAFNPQTATLQETFWHNVWGFSTRAKVVIKRTATLMLVTGVNTFVQTFVTIQGVEATGAAVYSGVWVAASLFTGIGLGLVAAV</sequence>
<evidence type="ECO:0000313" key="3">
    <source>
        <dbReference type="Proteomes" id="UP000242519"/>
    </source>
</evidence>
<keyword evidence="1" id="KW-0812">Transmembrane</keyword>
<protein>
    <submittedName>
        <fullName evidence="2">Uncharacterized protein</fullName>
    </submittedName>
</protein>
<dbReference type="OrthoDB" id="5394254at2759"/>
<feature type="transmembrane region" description="Helical" evidence="1">
    <location>
        <begin position="172"/>
        <end position="193"/>
    </location>
</feature>
<keyword evidence="3" id="KW-1185">Reference proteome</keyword>
<dbReference type="AlphaFoldDB" id="A0A218YY84"/>
<feature type="transmembrane region" description="Helical" evidence="1">
    <location>
        <begin position="31"/>
        <end position="52"/>
    </location>
</feature>
<proteinExistence type="predicted"/>
<dbReference type="EMBL" id="MZNU01000308">
    <property type="protein sequence ID" value="OWP00787.1"/>
    <property type="molecule type" value="Genomic_DNA"/>
</dbReference>
<dbReference type="InParanoid" id="A0A218YY84"/>
<dbReference type="Proteomes" id="UP000242519">
    <property type="component" value="Unassembled WGS sequence"/>
</dbReference>
<name>A0A218YY84_9HELO</name>
<accession>A0A218YY84</accession>
<comment type="caution">
    <text evidence="2">The sequence shown here is derived from an EMBL/GenBank/DDBJ whole genome shotgun (WGS) entry which is preliminary data.</text>
</comment>
<feature type="transmembrane region" description="Helical" evidence="1">
    <location>
        <begin position="283"/>
        <end position="304"/>
    </location>
</feature>
<reference evidence="2 3" key="1">
    <citation type="submission" date="2017-04" db="EMBL/GenBank/DDBJ databases">
        <title>Draft genome sequence of Marssonina coronaria NL1: causal agent of apple blotch.</title>
        <authorList>
            <person name="Cheng Q."/>
        </authorList>
    </citation>
    <scope>NUCLEOTIDE SEQUENCE [LARGE SCALE GENOMIC DNA]</scope>
    <source>
        <strain evidence="2 3">NL1</strain>
    </source>
</reference>
<feature type="transmembrane region" description="Helical" evidence="1">
    <location>
        <begin position="213"/>
        <end position="234"/>
    </location>
</feature>
<evidence type="ECO:0000256" key="1">
    <source>
        <dbReference type="SAM" id="Phobius"/>
    </source>
</evidence>
<organism evidence="2 3">
    <name type="scientific">Diplocarpon coronariae</name>
    <dbReference type="NCBI Taxonomy" id="2795749"/>
    <lineage>
        <taxon>Eukaryota</taxon>
        <taxon>Fungi</taxon>
        <taxon>Dikarya</taxon>
        <taxon>Ascomycota</taxon>
        <taxon>Pezizomycotina</taxon>
        <taxon>Leotiomycetes</taxon>
        <taxon>Helotiales</taxon>
        <taxon>Drepanopezizaceae</taxon>
        <taxon>Diplocarpon</taxon>
    </lineage>
</organism>
<keyword evidence="1" id="KW-0472">Membrane</keyword>
<feature type="transmembrane region" description="Helical" evidence="1">
    <location>
        <begin position="310"/>
        <end position="332"/>
    </location>
</feature>